<dbReference type="InterPro" id="IPR000683">
    <property type="entry name" value="Gfo/Idh/MocA-like_OxRdtase_N"/>
</dbReference>
<dbReference type="RefSeq" id="WP_188855552.1">
    <property type="nucleotide sequence ID" value="NZ_BMOS01000001.1"/>
</dbReference>
<organism evidence="3 4">
    <name type="scientific">Oceanobacillus indicireducens</name>
    <dbReference type="NCBI Taxonomy" id="1004261"/>
    <lineage>
        <taxon>Bacteria</taxon>
        <taxon>Bacillati</taxon>
        <taxon>Bacillota</taxon>
        <taxon>Bacilli</taxon>
        <taxon>Bacillales</taxon>
        <taxon>Bacillaceae</taxon>
        <taxon>Oceanobacillus</taxon>
    </lineage>
</organism>
<name>A0A918CYF4_9BACI</name>
<evidence type="ECO:0000313" key="3">
    <source>
        <dbReference type="EMBL" id="GGN48686.1"/>
    </source>
</evidence>
<gene>
    <name evidence="3" type="ORF">GCM10007971_00570</name>
</gene>
<dbReference type="AlphaFoldDB" id="A0A918CYF4"/>
<dbReference type="InterPro" id="IPR036291">
    <property type="entry name" value="NAD(P)-bd_dom_sf"/>
</dbReference>
<evidence type="ECO:0000259" key="1">
    <source>
        <dbReference type="Pfam" id="PF01408"/>
    </source>
</evidence>
<dbReference type="Gene3D" id="3.30.360.10">
    <property type="entry name" value="Dihydrodipicolinate Reductase, domain 2"/>
    <property type="match status" value="1"/>
</dbReference>
<feature type="domain" description="GFO/IDH/MocA-like oxidoreductase" evidence="2">
    <location>
        <begin position="140"/>
        <end position="248"/>
    </location>
</feature>
<dbReference type="PANTHER" id="PTHR43054">
    <property type="match status" value="1"/>
</dbReference>
<proteinExistence type="predicted"/>
<dbReference type="PANTHER" id="PTHR43054:SF1">
    <property type="entry name" value="SCYLLO-INOSITOL 2-DEHYDROGENASE (NADP(+)) IOLU"/>
    <property type="match status" value="1"/>
</dbReference>
<feature type="domain" description="Gfo/Idh/MocA-like oxidoreductase N-terminal" evidence="1">
    <location>
        <begin position="1"/>
        <end position="119"/>
    </location>
</feature>
<protein>
    <submittedName>
        <fullName evidence="3">NAD(P)-dependent oxidoreductase</fullName>
    </submittedName>
</protein>
<dbReference type="SUPFAM" id="SSF51735">
    <property type="entry name" value="NAD(P)-binding Rossmann-fold domains"/>
    <property type="match status" value="1"/>
</dbReference>
<dbReference type="Pfam" id="PF22725">
    <property type="entry name" value="GFO_IDH_MocA_C3"/>
    <property type="match status" value="1"/>
</dbReference>
<reference evidence="3" key="1">
    <citation type="journal article" date="2014" name="Int. J. Syst. Evol. Microbiol.">
        <title>Complete genome sequence of Corynebacterium casei LMG S-19264T (=DSM 44701T), isolated from a smear-ripened cheese.</title>
        <authorList>
            <consortium name="US DOE Joint Genome Institute (JGI-PGF)"/>
            <person name="Walter F."/>
            <person name="Albersmeier A."/>
            <person name="Kalinowski J."/>
            <person name="Ruckert C."/>
        </authorList>
    </citation>
    <scope>NUCLEOTIDE SEQUENCE</scope>
    <source>
        <strain evidence="3">JCM 17251</strain>
    </source>
</reference>
<evidence type="ECO:0000259" key="2">
    <source>
        <dbReference type="Pfam" id="PF22725"/>
    </source>
</evidence>
<dbReference type="Gene3D" id="3.40.50.720">
    <property type="entry name" value="NAD(P)-binding Rossmann-like Domain"/>
    <property type="match status" value="1"/>
</dbReference>
<keyword evidence="4" id="KW-1185">Reference proteome</keyword>
<dbReference type="Pfam" id="PF01408">
    <property type="entry name" value="GFO_IDH_MocA"/>
    <property type="match status" value="1"/>
</dbReference>
<evidence type="ECO:0000313" key="4">
    <source>
        <dbReference type="Proteomes" id="UP000624041"/>
    </source>
</evidence>
<dbReference type="InterPro" id="IPR055170">
    <property type="entry name" value="GFO_IDH_MocA-like_dom"/>
</dbReference>
<sequence>MRIGTIGTGPIVDTFLSALDNVEGADCIAMYTRPNSTSKAESLAAKYNVKKIYTDLEEMYSNPDIDFVYIASPNSLHFEQAFKALQQGKNVICEKPFTSTVREAEKLIELAKENNLMLFEAISNIHLPNFRIVEENLKLLGDIKVIQCNYSQLSSRYLKLLEGEIPNIFNPEFSGGALSDLNIYNLHFVIKLFGQPEKVQYMANKHSNGIDTSGIVTMEYSGFVAQCVGSKDTNSMNFILIQGENGFIHVVGDPNSCTEVLLHLGDKEVKLNNQALSNRLYYELETFNQIYKEANYVKCYGLLDHSLSVMETYERAREDGGIVFAVDKQA</sequence>
<dbReference type="SUPFAM" id="SSF55347">
    <property type="entry name" value="Glyceraldehyde-3-phosphate dehydrogenase-like, C-terminal domain"/>
    <property type="match status" value="1"/>
</dbReference>
<dbReference type="EMBL" id="BMOS01000001">
    <property type="protein sequence ID" value="GGN48686.1"/>
    <property type="molecule type" value="Genomic_DNA"/>
</dbReference>
<dbReference type="Proteomes" id="UP000624041">
    <property type="component" value="Unassembled WGS sequence"/>
</dbReference>
<reference evidence="3" key="2">
    <citation type="submission" date="2020-09" db="EMBL/GenBank/DDBJ databases">
        <authorList>
            <person name="Sun Q."/>
            <person name="Ohkuma M."/>
        </authorList>
    </citation>
    <scope>NUCLEOTIDE SEQUENCE</scope>
    <source>
        <strain evidence="3">JCM 17251</strain>
    </source>
</reference>
<accession>A0A918CYF4</accession>
<comment type="caution">
    <text evidence="3">The sequence shown here is derived from an EMBL/GenBank/DDBJ whole genome shotgun (WGS) entry which is preliminary data.</text>
</comment>
<dbReference type="GO" id="GO:0000166">
    <property type="term" value="F:nucleotide binding"/>
    <property type="evidence" value="ECO:0007669"/>
    <property type="project" value="InterPro"/>
</dbReference>